<feature type="region of interest" description="Disordered" evidence="1">
    <location>
        <begin position="89"/>
        <end position="112"/>
    </location>
</feature>
<sequence length="112" mass="12696">MNYQKMTDFAVAKDLGKRLEQLRLEKNLTQQYMADQIGLSRLSYRKLESGEAKLVNFIAALRVLGNVSALDAVIPESVFSPMELLKLKGKPRKRASKPRSNEKSASPDELEW</sequence>
<evidence type="ECO:0000313" key="3">
    <source>
        <dbReference type="EMBL" id="TQV77257.1"/>
    </source>
</evidence>
<organism evidence="3 4">
    <name type="scientific">Aliikangiella marina</name>
    <dbReference type="NCBI Taxonomy" id="1712262"/>
    <lineage>
        <taxon>Bacteria</taxon>
        <taxon>Pseudomonadati</taxon>
        <taxon>Pseudomonadota</taxon>
        <taxon>Gammaproteobacteria</taxon>
        <taxon>Oceanospirillales</taxon>
        <taxon>Pleioneaceae</taxon>
        <taxon>Aliikangiella</taxon>
    </lineage>
</organism>
<dbReference type="SUPFAM" id="SSF47413">
    <property type="entry name" value="lambda repressor-like DNA-binding domains"/>
    <property type="match status" value="1"/>
</dbReference>
<comment type="caution">
    <text evidence="3">The sequence shown here is derived from an EMBL/GenBank/DDBJ whole genome shotgun (WGS) entry which is preliminary data.</text>
</comment>
<feature type="domain" description="HTH cro/C1-type" evidence="2">
    <location>
        <begin position="19"/>
        <end position="53"/>
    </location>
</feature>
<dbReference type="InterPro" id="IPR001387">
    <property type="entry name" value="Cro/C1-type_HTH"/>
</dbReference>
<dbReference type="OrthoDB" id="6198093at2"/>
<name>A0A545TJ81_9GAMM</name>
<dbReference type="AlphaFoldDB" id="A0A545TJ81"/>
<protein>
    <submittedName>
        <fullName evidence="3">Helix-turn-helix transcriptional regulator</fullName>
    </submittedName>
</protein>
<accession>A0A545TJ81</accession>
<dbReference type="EMBL" id="VIKR01000001">
    <property type="protein sequence ID" value="TQV77257.1"/>
    <property type="molecule type" value="Genomic_DNA"/>
</dbReference>
<dbReference type="Gene3D" id="1.10.260.40">
    <property type="entry name" value="lambda repressor-like DNA-binding domains"/>
    <property type="match status" value="1"/>
</dbReference>
<evidence type="ECO:0000313" key="4">
    <source>
        <dbReference type="Proteomes" id="UP000317839"/>
    </source>
</evidence>
<dbReference type="GO" id="GO:0003677">
    <property type="term" value="F:DNA binding"/>
    <property type="evidence" value="ECO:0007669"/>
    <property type="project" value="InterPro"/>
</dbReference>
<keyword evidence="4" id="KW-1185">Reference proteome</keyword>
<evidence type="ECO:0000259" key="2">
    <source>
        <dbReference type="PROSITE" id="PS50943"/>
    </source>
</evidence>
<dbReference type="Pfam" id="PF01381">
    <property type="entry name" value="HTH_3"/>
    <property type="match status" value="1"/>
</dbReference>
<dbReference type="PROSITE" id="PS50943">
    <property type="entry name" value="HTH_CROC1"/>
    <property type="match status" value="1"/>
</dbReference>
<reference evidence="3 4" key="1">
    <citation type="submission" date="2019-06" db="EMBL/GenBank/DDBJ databases">
        <title>Draft genome of Aliikangiella marina GYP-15.</title>
        <authorList>
            <person name="Wang G."/>
        </authorList>
    </citation>
    <scope>NUCLEOTIDE SEQUENCE [LARGE SCALE GENOMIC DNA]</scope>
    <source>
        <strain evidence="3 4">GYP-15</strain>
    </source>
</reference>
<dbReference type="RefSeq" id="WP_142940831.1">
    <property type="nucleotide sequence ID" value="NZ_VIKR01000001.1"/>
</dbReference>
<evidence type="ECO:0000256" key="1">
    <source>
        <dbReference type="SAM" id="MobiDB-lite"/>
    </source>
</evidence>
<dbReference type="InterPro" id="IPR010982">
    <property type="entry name" value="Lambda_DNA-bd_dom_sf"/>
</dbReference>
<dbReference type="SMART" id="SM00530">
    <property type="entry name" value="HTH_XRE"/>
    <property type="match status" value="1"/>
</dbReference>
<proteinExistence type="predicted"/>
<dbReference type="Proteomes" id="UP000317839">
    <property type="component" value="Unassembled WGS sequence"/>
</dbReference>
<gene>
    <name evidence="3" type="ORF">FLL45_04745</name>
</gene>
<dbReference type="CDD" id="cd00093">
    <property type="entry name" value="HTH_XRE"/>
    <property type="match status" value="1"/>
</dbReference>